<keyword evidence="1" id="KW-0678">Repressor</keyword>
<gene>
    <name evidence="6" type="ORF">D2T29_18750</name>
</gene>
<dbReference type="InterPro" id="IPR018060">
    <property type="entry name" value="HTH_AraC"/>
</dbReference>
<proteinExistence type="predicted"/>
<dbReference type="PROSITE" id="PS00041">
    <property type="entry name" value="HTH_ARAC_FAMILY_1"/>
    <property type="match status" value="1"/>
</dbReference>
<evidence type="ECO:0000256" key="1">
    <source>
        <dbReference type="ARBA" id="ARBA00022491"/>
    </source>
</evidence>
<dbReference type="GO" id="GO:0043565">
    <property type="term" value="F:sequence-specific DNA binding"/>
    <property type="evidence" value="ECO:0007669"/>
    <property type="project" value="InterPro"/>
</dbReference>
<sequence length="266" mass="29309">MTASFSNFDPDPGLNPVTALRVSVQARDQETPMHSHRSGQFILALSGALSCQVPGFLWIVPPACAVWIPEDVLHSTRATLNANVCFLFVKPGAAVLPESPCTVEITPMVREMILHLADEQDVESVADASTGRLMQVLLEQLEAMPRTRFGLPVSLHPKLKAIVETLTNNPADRSTLTQWAVRAAMSERTLARLIIRETGMTFGRWRQQLRILISLRQLAEGKTVLQVSDDLGYVSTTAFITMFKKALGTTPGRYFFMGDTAGKNDK</sequence>
<dbReference type="GO" id="GO:0003700">
    <property type="term" value="F:DNA-binding transcription factor activity"/>
    <property type="evidence" value="ECO:0007669"/>
    <property type="project" value="InterPro"/>
</dbReference>
<accession>A0A443K3Y7</accession>
<dbReference type="Proteomes" id="UP000284451">
    <property type="component" value="Unassembled WGS sequence"/>
</dbReference>
<dbReference type="CDD" id="cd06124">
    <property type="entry name" value="cupin_NimR-like_N"/>
    <property type="match status" value="1"/>
</dbReference>
<dbReference type="InterPro" id="IPR009057">
    <property type="entry name" value="Homeodomain-like_sf"/>
</dbReference>
<dbReference type="InterPro" id="IPR018062">
    <property type="entry name" value="HTH_AraC-typ_CS"/>
</dbReference>
<keyword evidence="2" id="KW-0805">Transcription regulation</keyword>
<dbReference type="PANTHER" id="PTHR11019">
    <property type="entry name" value="HTH-TYPE TRANSCRIPTIONAL REGULATOR NIMR"/>
    <property type="match status" value="1"/>
</dbReference>
<dbReference type="InterPro" id="IPR011051">
    <property type="entry name" value="RmlC_Cupin_sf"/>
</dbReference>
<reference evidence="6 7" key="2">
    <citation type="submission" date="2019-01" db="EMBL/GenBank/DDBJ databases">
        <authorList>
            <person name="Li Y."/>
        </authorList>
    </citation>
    <scope>NUCLEOTIDE SEQUENCE [LARGE SCALE GENOMIC DNA]</scope>
    <source>
        <strain evidence="6 7">07D10-4-3</strain>
    </source>
</reference>
<dbReference type="EMBL" id="SAUY01000032">
    <property type="protein sequence ID" value="RWR27423.1"/>
    <property type="molecule type" value="Genomic_DNA"/>
</dbReference>
<dbReference type="SUPFAM" id="SSF51182">
    <property type="entry name" value="RmlC-like cupins"/>
    <property type="match status" value="1"/>
</dbReference>
<evidence type="ECO:0000256" key="3">
    <source>
        <dbReference type="ARBA" id="ARBA00023125"/>
    </source>
</evidence>
<dbReference type="AlphaFoldDB" id="A0A443K3Y7"/>
<dbReference type="FunFam" id="1.10.10.60:FF:000132">
    <property type="entry name" value="AraC family transcriptional regulator"/>
    <property type="match status" value="1"/>
</dbReference>
<dbReference type="PANTHER" id="PTHR11019:SF199">
    <property type="entry name" value="HTH-TYPE TRANSCRIPTIONAL REGULATOR NIMR"/>
    <property type="match status" value="1"/>
</dbReference>
<dbReference type="PROSITE" id="PS01124">
    <property type="entry name" value="HTH_ARAC_FAMILY_2"/>
    <property type="match status" value="1"/>
</dbReference>
<dbReference type="SUPFAM" id="SSF46689">
    <property type="entry name" value="Homeodomain-like"/>
    <property type="match status" value="1"/>
</dbReference>
<evidence type="ECO:0000256" key="4">
    <source>
        <dbReference type="ARBA" id="ARBA00023163"/>
    </source>
</evidence>
<dbReference type="Gene3D" id="1.10.10.60">
    <property type="entry name" value="Homeodomain-like"/>
    <property type="match status" value="1"/>
</dbReference>
<dbReference type="SMART" id="SM00342">
    <property type="entry name" value="HTH_ARAC"/>
    <property type="match status" value="1"/>
</dbReference>
<dbReference type="InterPro" id="IPR014710">
    <property type="entry name" value="RmlC-like_jellyroll"/>
</dbReference>
<dbReference type="Gene3D" id="2.60.120.10">
    <property type="entry name" value="Jelly Rolls"/>
    <property type="match status" value="1"/>
</dbReference>
<evidence type="ECO:0000313" key="6">
    <source>
        <dbReference type="EMBL" id="RWR27423.1"/>
    </source>
</evidence>
<keyword evidence="4" id="KW-0804">Transcription</keyword>
<evidence type="ECO:0000256" key="2">
    <source>
        <dbReference type="ARBA" id="ARBA00023015"/>
    </source>
</evidence>
<evidence type="ECO:0000259" key="5">
    <source>
        <dbReference type="PROSITE" id="PS01124"/>
    </source>
</evidence>
<name>A0A443K3Y7_9RHOB</name>
<keyword evidence="3" id="KW-0238">DNA-binding</keyword>
<dbReference type="Pfam" id="PF12833">
    <property type="entry name" value="HTH_18"/>
    <property type="match status" value="1"/>
</dbReference>
<reference evidence="6 7" key="1">
    <citation type="submission" date="2019-01" db="EMBL/GenBank/DDBJ databases">
        <title>Sinorhodobacter populi sp. nov. isolated from the symptomatic bark tissue of Populus euramericana canker.</title>
        <authorList>
            <person name="Xu G."/>
        </authorList>
    </citation>
    <scope>NUCLEOTIDE SEQUENCE [LARGE SCALE GENOMIC DNA]</scope>
    <source>
        <strain evidence="6 7">07D10-4-3</strain>
    </source>
</reference>
<organism evidence="6 7">
    <name type="scientific">Paenirhodobacter populi</name>
    <dbReference type="NCBI Taxonomy" id="2306993"/>
    <lineage>
        <taxon>Bacteria</taxon>
        <taxon>Pseudomonadati</taxon>
        <taxon>Pseudomonadota</taxon>
        <taxon>Alphaproteobacteria</taxon>
        <taxon>Rhodobacterales</taxon>
        <taxon>Rhodobacter group</taxon>
        <taxon>Paenirhodobacter</taxon>
    </lineage>
</organism>
<comment type="caution">
    <text evidence="6">The sequence shown here is derived from an EMBL/GenBank/DDBJ whole genome shotgun (WGS) entry which is preliminary data.</text>
</comment>
<dbReference type="RefSeq" id="WP_128233662.1">
    <property type="nucleotide sequence ID" value="NZ_SAUY01000032.1"/>
</dbReference>
<evidence type="ECO:0000313" key="7">
    <source>
        <dbReference type="Proteomes" id="UP000284451"/>
    </source>
</evidence>
<protein>
    <submittedName>
        <fullName evidence="6">AraC family transcriptional regulator</fullName>
    </submittedName>
</protein>
<feature type="domain" description="HTH araC/xylS-type" evidence="5">
    <location>
        <begin position="160"/>
        <end position="257"/>
    </location>
</feature>